<dbReference type="PANTHER" id="PTHR48081">
    <property type="entry name" value="AB HYDROLASE SUPERFAMILY PROTEIN C4A8.06C"/>
    <property type="match status" value="1"/>
</dbReference>
<dbReference type="PROSITE" id="PS51257">
    <property type="entry name" value="PROKAR_LIPOPROTEIN"/>
    <property type="match status" value="1"/>
</dbReference>
<dbReference type="SUPFAM" id="SSF53474">
    <property type="entry name" value="alpha/beta-Hydrolases"/>
    <property type="match status" value="1"/>
</dbReference>
<dbReference type="InterPro" id="IPR029058">
    <property type="entry name" value="AB_hydrolase_fold"/>
</dbReference>
<evidence type="ECO:0000313" key="5">
    <source>
        <dbReference type="Proteomes" id="UP001583177"/>
    </source>
</evidence>
<keyword evidence="5" id="KW-1185">Reference proteome</keyword>
<evidence type="ECO:0000256" key="1">
    <source>
        <dbReference type="ARBA" id="ARBA00022801"/>
    </source>
</evidence>
<protein>
    <recommendedName>
        <fullName evidence="3">Alpha/beta hydrolase fold-3 domain-containing protein</fullName>
    </recommendedName>
</protein>
<keyword evidence="2" id="KW-0732">Signal</keyword>
<accession>A0ABR3WH08</accession>
<feature type="domain" description="Alpha/beta hydrolase fold-3" evidence="3">
    <location>
        <begin position="113"/>
        <end position="251"/>
    </location>
</feature>
<dbReference type="InterPro" id="IPR050300">
    <property type="entry name" value="GDXG_lipolytic_enzyme"/>
</dbReference>
<organism evidence="4 5">
    <name type="scientific">Diaporthe australafricana</name>
    <dbReference type="NCBI Taxonomy" id="127596"/>
    <lineage>
        <taxon>Eukaryota</taxon>
        <taxon>Fungi</taxon>
        <taxon>Dikarya</taxon>
        <taxon>Ascomycota</taxon>
        <taxon>Pezizomycotina</taxon>
        <taxon>Sordariomycetes</taxon>
        <taxon>Sordariomycetidae</taxon>
        <taxon>Diaporthales</taxon>
        <taxon>Diaporthaceae</taxon>
        <taxon>Diaporthe</taxon>
    </lineage>
</organism>
<dbReference type="EMBL" id="JAWRVE010000084">
    <property type="protein sequence ID" value="KAL1861654.1"/>
    <property type="molecule type" value="Genomic_DNA"/>
</dbReference>
<keyword evidence="1" id="KW-0378">Hydrolase</keyword>
<feature type="signal peptide" evidence="2">
    <location>
        <begin position="1"/>
        <end position="21"/>
    </location>
</feature>
<evidence type="ECO:0000256" key="2">
    <source>
        <dbReference type="SAM" id="SignalP"/>
    </source>
</evidence>
<dbReference type="PANTHER" id="PTHR48081:SF31">
    <property type="entry name" value="STERYL ACETYL HYDROLASE MUG81-RELATED"/>
    <property type="match status" value="1"/>
</dbReference>
<reference evidence="4 5" key="1">
    <citation type="journal article" date="2024" name="IMA Fungus">
        <title>IMA Genome - F19 : A genome assembly and annotation guide to empower mycologists, including annotated draft genome sequences of Ceratocystis pirilliformis, Diaporthe australafricana, Fusarium ophioides, Paecilomyces lecythidis, and Sporothrix stenoceras.</title>
        <authorList>
            <person name="Aylward J."/>
            <person name="Wilson A.M."/>
            <person name="Visagie C.M."/>
            <person name="Spraker J."/>
            <person name="Barnes I."/>
            <person name="Buitendag C."/>
            <person name="Ceriani C."/>
            <person name="Del Mar Angel L."/>
            <person name="du Plessis D."/>
            <person name="Fuchs T."/>
            <person name="Gasser K."/>
            <person name="Kramer D."/>
            <person name="Li W."/>
            <person name="Munsamy K."/>
            <person name="Piso A."/>
            <person name="Price J.L."/>
            <person name="Sonnekus B."/>
            <person name="Thomas C."/>
            <person name="van der Nest A."/>
            <person name="van Dijk A."/>
            <person name="van Heerden A."/>
            <person name="van Vuuren N."/>
            <person name="Yilmaz N."/>
            <person name="Duong T.A."/>
            <person name="van der Merwe N.A."/>
            <person name="Wingfield M.J."/>
            <person name="Wingfield B.D."/>
        </authorList>
    </citation>
    <scope>NUCLEOTIDE SEQUENCE [LARGE SCALE GENOMIC DNA]</scope>
    <source>
        <strain evidence="4 5">CMW 18300</strain>
    </source>
</reference>
<gene>
    <name evidence="4" type="ORF">Daus18300_008770</name>
</gene>
<dbReference type="Pfam" id="PF07859">
    <property type="entry name" value="Abhydrolase_3"/>
    <property type="match status" value="1"/>
</dbReference>
<dbReference type="Gene3D" id="3.40.50.1820">
    <property type="entry name" value="alpha/beta hydrolase"/>
    <property type="match status" value="1"/>
</dbReference>
<evidence type="ECO:0000313" key="4">
    <source>
        <dbReference type="EMBL" id="KAL1861654.1"/>
    </source>
</evidence>
<feature type="chain" id="PRO_5045045302" description="Alpha/beta hydrolase fold-3 domain-containing protein" evidence="2">
    <location>
        <begin position="22"/>
        <end position="346"/>
    </location>
</feature>
<dbReference type="InterPro" id="IPR013094">
    <property type="entry name" value="AB_hydrolase_3"/>
</dbReference>
<evidence type="ECO:0000259" key="3">
    <source>
        <dbReference type="Pfam" id="PF07859"/>
    </source>
</evidence>
<dbReference type="Proteomes" id="UP001583177">
    <property type="component" value="Unassembled WGS sequence"/>
</dbReference>
<name>A0ABR3WH08_9PEZI</name>
<proteinExistence type="predicted"/>
<comment type="caution">
    <text evidence="4">The sequence shown here is derived from an EMBL/GenBank/DDBJ whole genome shotgun (WGS) entry which is preliminary data.</text>
</comment>
<sequence length="346" mass="38418">MDLAMRLLVAPLLFLFGCTTALPRAWKRNIQLKQWITSTLFRYALDNLKPRHIQALSPTTLETYTDWVKAMQLQQEPRDFPLEALEVRVEPLEVEPAASILWVGNPCRATKFVLSFHGGGYVAPLSKGHLNWCWNAYIREQEKGSTDGHPDDHEVAVAILQYSLAPEAQYPTQLRQAVSALDHILGKGIAPGDLIIGGDSAGGNLVVQLLHHLCHSMSGPQPLSDQSLRFAGIFLVSPWKYVLGDIKEAERLRAHPALPLDGDITWLGSIKHVTKSVYITCGHEEVFMDNVLAFSEAVRRMNPGLEVKLRVGPHEVHDSMLLEGIDGVIGDATKEMQAWAASRLQC</sequence>